<accession>A0A6G0TIA9</accession>
<dbReference type="AlphaFoldDB" id="A0A6G0TIA9"/>
<organism evidence="2 3">
    <name type="scientific">Aphis glycines</name>
    <name type="common">Soybean aphid</name>
    <dbReference type="NCBI Taxonomy" id="307491"/>
    <lineage>
        <taxon>Eukaryota</taxon>
        <taxon>Metazoa</taxon>
        <taxon>Ecdysozoa</taxon>
        <taxon>Arthropoda</taxon>
        <taxon>Hexapoda</taxon>
        <taxon>Insecta</taxon>
        <taxon>Pterygota</taxon>
        <taxon>Neoptera</taxon>
        <taxon>Paraneoptera</taxon>
        <taxon>Hemiptera</taxon>
        <taxon>Sternorrhyncha</taxon>
        <taxon>Aphidomorpha</taxon>
        <taxon>Aphidoidea</taxon>
        <taxon>Aphididae</taxon>
        <taxon>Aphidini</taxon>
        <taxon>Aphis</taxon>
        <taxon>Aphis</taxon>
    </lineage>
</organism>
<feature type="domain" description="TTF-type" evidence="1">
    <location>
        <begin position="177"/>
        <end position="274"/>
    </location>
</feature>
<dbReference type="InterPro" id="IPR006580">
    <property type="entry name" value="Znf_TTF"/>
</dbReference>
<gene>
    <name evidence="2" type="ORF">AGLY_009436</name>
</gene>
<proteinExistence type="predicted"/>
<keyword evidence="3" id="KW-1185">Reference proteome</keyword>
<dbReference type="Proteomes" id="UP000475862">
    <property type="component" value="Unassembled WGS sequence"/>
</dbReference>
<dbReference type="EMBL" id="VYZN01000037">
    <property type="protein sequence ID" value="KAE9533008.1"/>
    <property type="molecule type" value="Genomic_DNA"/>
</dbReference>
<comment type="caution">
    <text evidence="2">The sequence shown here is derived from an EMBL/GenBank/DDBJ whole genome shotgun (WGS) entry which is preliminary data.</text>
</comment>
<name>A0A6G0TIA9_APHGL</name>
<protein>
    <recommendedName>
        <fullName evidence="1">TTF-type domain-containing protein</fullName>
    </recommendedName>
</protein>
<reference evidence="2 3" key="1">
    <citation type="submission" date="2019-08" db="EMBL/GenBank/DDBJ databases">
        <title>The genome of the soybean aphid Biotype 1, its phylome, world population structure and adaptation to the North American continent.</title>
        <authorList>
            <person name="Giordano R."/>
            <person name="Donthu R.K."/>
            <person name="Hernandez A.G."/>
            <person name="Wright C.L."/>
            <person name="Zimin A.V."/>
        </authorList>
    </citation>
    <scope>NUCLEOTIDE SEQUENCE [LARGE SCALE GENOMIC DNA]</scope>
    <source>
        <tissue evidence="2">Whole aphids</tissue>
    </source>
</reference>
<evidence type="ECO:0000259" key="1">
    <source>
        <dbReference type="SMART" id="SM00597"/>
    </source>
</evidence>
<sequence length="279" mass="32237">MEAPNKKIRLSGGARRIIKEKEKAVKGNKSILSFLKPNINQEPSFEYSCSEEVDNPTTLPTLEHDILPSAPFVKEELLIQTSNIPEDSKNKQADLVPFNENIPQMDSCSSQTNKQIELAQDDVSYCTLIDRCHDYPLDPYLFIDIVLTPQIIRTLIEIGPCQPGFNNSDYVFEENESGKNFSSKWYNKDVKSGMSCKRNWLVYSPKANKMFCFPCFLFRSISQHSYQWSNPNKGVINFRKGYEKIIKYEKSKDHREAENEYLILKSRISKDITIQQNLI</sequence>
<dbReference type="OrthoDB" id="6598883at2759"/>
<evidence type="ECO:0000313" key="2">
    <source>
        <dbReference type="EMBL" id="KAE9533008.1"/>
    </source>
</evidence>
<dbReference type="SMART" id="SM00597">
    <property type="entry name" value="ZnF_TTF"/>
    <property type="match status" value="1"/>
</dbReference>
<evidence type="ECO:0000313" key="3">
    <source>
        <dbReference type="Proteomes" id="UP000475862"/>
    </source>
</evidence>